<dbReference type="GO" id="GO:0008170">
    <property type="term" value="F:N-methyltransferase activity"/>
    <property type="evidence" value="ECO:0007669"/>
    <property type="project" value="UniProtKB-ARBA"/>
</dbReference>
<dbReference type="CDD" id="cd10536">
    <property type="entry name" value="SET_SMYD4"/>
    <property type="match status" value="1"/>
</dbReference>
<protein>
    <recommendedName>
        <fullName evidence="8">Protein-lysine N-methyltransferase SMYD4</fullName>
    </recommendedName>
    <alternativeName>
        <fullName evidence="9">SET and MYND domain-containing protein 4</fullName>
    </alternativeName>
</protein>
<feature type="domain" description="SET" evidence="12">
    <location>
        <begin position="185"/>
        <end position="448"/>
    </location>
</feature>
<feature type="coiled-coil region" evidence="11">
    <location>
        <begin position="80"/>
        <end position="107"/>
    </location>
</feature>
<evidence type="ECO:0000256" key="3">
    <source>
        <dbReference type="ARBA" id="ARBA00022691"/>
    </source>
</evidence>
<keyword evidence="6" id="KW-0862">Zinc</keyword>
<dbReference type="Proteomes" id="UP001652700">
    <property type="component" value="Unplaced"/>
</dbReference>
<dbReference type="GO" id="GO:0042826">
    <property type="term" value="F:histone deacetylase binding"/>
    <property type="evidence" value="ECO:0007669"/>
    <property type="project" value="TreeGrafter"/>
</dbReference>
<proteinExistence type="predicted"/>
<keyword evidence="4" id="KW-0479">Metal-binding</keyword>
<dbReference type="PANTHER" id="PTHR46165">
    <property type="entry name" value="SET AND MYND DOMAIN-CONTAINING PROTEIN 4"/>
    <property type="match status" value="1"/>
</dbReference>
<dbReference type="InterPro" id="IPR052097">
    <property type="entry name" value="SET-MYND_domain_protein"/>
</dbReference>
<evidence type="ECO:0000313" key="14">
    <source>
        <dbReference type="EnsemblMetazoa" id="XP_050511539.1"/>
    </source>
</evidence>
<dbReference type="GO" id="GO:0008276">
    <property type="term" value="F:protein methyltransferase activity"/>
    <property type="evidence" value="ECO:0007669"/>
    <property type="project" value="UniProtKB-ARBA"/>
</dbReference>
<keyword evidence="15" id="KW-1185">Reference proteome</keyword>
<evidence type="ECO:0000256" key="5">
    <source>
        <dbReference type="ARBA" id="ARBA00022771"/>
    </source>
</evidence>
<keyword evidence="5 10" id="KW-0863">Zinc-finger</keyword>
<evidence type="ECO:0000313" key="16">
    <source>
        <dbReference type="RefSeq" id="XP_028142770.1"/>
    </source>
</evidence>
<dbReference type="GO" id="GO:0005634">
    <property type="term" value="C:nucleus"/>
    <property type="evidence" value="ECO:0007669"/>
    <property type="project" value="TreeGrafter"/>
</dbReference>
<dbReference type="Gene3D" id="6.10.140.2220">
    <property type="match status" value="1"/>
</dbReference>
<dbReference type="PANTHER" id="PTHR46165:SF6">
    <property type="entry name" value="SET AND MYND DOMAIN-CONTAINING PROTEIN 4-LIKE PROTEIN"/>
    <property type="match status" value="1"/>
</dbReference>
<evidence type="ECO:0000256" key="7">
    <source>
        <dbReference type="ARBA" id="ARBA00093423"/>
    </source>
</evidence>
<keyword evidence="3" id="KW-0949">S-adenosyl-L-methionine</keyword>
<keyword evidence="2" id="KW-0808">Transferase</keyword>
<name>A0A6P7GFF4_DIAVI</name>
<evidence type="ECO:0000259" key="12">
    <source>
        <dbReference type="PROSITE" id="PS50280"/>
    </source>
</evidence>
<comment type="function">
    <text evidence="7">Protein-lysine N-methyltransferase. Monomethylates PRMT5, modulating its transcriptional activity. May also act as a histone methyltransferase. Plays a critical role in cardiac development. Acts as a key epigenetic regulator of gene expression during cardiac development via its dual activities as a methyltransferase and negative regulator of HDAC1.</text>
</comment>
<dbReference type="InterPro" id="IPR046341">
    <property type="entry name" value="SET_dom_sf"/>
</dbReference>
<reference evidence="16" key="1">
    <citation type="submission" date="2025-04" db="UniProtKB">
        <authorList>
            <consortium name="RefSeq"/>
        </authorList>
    </citation>
    <scope>IDENTIFICATION</scope>
</reference>
<evidence type="ECO:0000256" key="6">
    <source>
        <dbReference type="ARBA" id="ARBA00022833"/>
    </source>
</evidence>
<evidence type="ECO:0000313" key="15">
    <source>
        <dbReference type="Proteomes" id="UP001652700"/>
    </source>
</evidence>
<dbReference type="OrthoDB" id="5945798at2759"/>
<dbReference type="SUPFAM" id="SSF82199">
    <property type="entry name" value="SET domain"/>
    <property type="match status" value="1"/>
</dbReference>
<dbReference type="PROSITE" id="PS50865">
    <property type="entry name" value="ZF_MYND_2"/>
    <property type="match status" value="1"/>
</dbReference>
<dbReference type="GO" id="GO:0032259">
    <property type="term" value="P:methylation"/>
    <property type="evidence" value="ECO:0007669"/>
    <property type="project" value="UniProtKB-KW"/>
</dbReference>
<dbReference type="PROSITE" id="PS50280">
    <property type="entry name" value="SET"/>
    <property type="match status" value="1"/>
</dbReference>
<keyword evidence="11" id="KW-0175">Coiled coil</keyword>
<sequence>MKTAYSIQTIFQDLLKTIQQNNEVDNISKIFSKITTNHERVDFVIELLKKYQISCEFVKDKKCDKVSVNLREQGNQKFKGKLLQEALELYTQSLANAEENSENFSKALANRSAVLFELELYEECLKDIEKSLENNYPKDLQPKLIKRKTNALSQVQSEKDRKPYFKPAPDLPIASKLSSIECSTNLLEIQSTPTQGRHVVAKENIEIGDILAVEKPFCHILASEFYSHCHECLKLSYNLVPCPNCTQVLYCSSECQKDAQKYHKYECNILKTLRSLKLDKMKLLPLKLAMLARDCYSEIARYNELESVDKNYPYRSDRYKEIHNLVANTQSRSVADLFERSTTAAIIYNLVKTHTQFFCDDTKEEMFKEILLLHFQTAPCNFHEISELSRTKEGYFETQEIGAGAFAFLSLFNHCCNPNVVRHCHGNVVVLRAIRSIAKGEQCYDNYGYHYALMPKLDRQQNLKKQYFFECNCEVCIKDWPTLQFLSTPNFKTGVTDIDIMNLRKGNEACIDQICQKLLPKMKELEETQPSRMFAEMQEVLKQCYALLGNVRRT</sequence>
<dbReference type="GO" id="GO:0008757">
    <property type="term" value="F:S-adenosylmethionine-dependent methyltransferase activity"/>
    <property type="evidence" value="ECO:0007669"/>
    <property type="project" value="UniProtKB-ARBA"/>
</dbReference>
<dbReference type="InterPro" id="IPR011990">
    <property type="entry name" value="TPR-like_helical_dom_sf"/>
</dbReference>
<dbReference type="EnsemblMetazoa" id="XM_050655582.1">
    <property type="protein sequence ID" value="XP_050511539.1"/>
    <property type="gene ID" value="LOC126887776"/>
</dbReference>
<dbReference type="RefSeq" id="XP_028142770.1">
    <property type="nucleotide sequence ID" value="XM_028286969.1"/>
</dbReference>
<evidence type="ECO:0000256" key="4">
    <source>
        <dbReference type="ARBA" id="ARBA00022723"/>
    </source>
</evidence>
<evidence type="ECO:0000256" key="1">
    <source>
        <dbReference type="ARBA" id="ARBA00022603"/>
    </source>
</evidence>
<dbReference type="Pfam" id="PF00856">
    <property type="entry name" value="SET"/>
    <property type="match status" value="1"/>
</dbReference>
<dbReference type="GO" id="GO:0005737">
    <property type="term" value="C:cytoplasm"/>
    <property type="evidence" value="ECO:0007669"/>
    <property type="project" value="TreeGrafter"/>
</dbReference>
<dbReference type="FunCoup" id="A0A6P7GFF4">
    <property type="interactions" value="1334"/>
</dbReference>
<dbReference type="InParanoid" id="A0A6P7GFF4"/>
<dbReference type="SUPFAM" id="SSF48452">
    <property type="entry name" value="TPR-like"/>
    <property type="match status" value="1"/>
</dbReference>
<dbReference type="InterPro" id="IPR002893">
    <property type="entry name" value="Znf_MYND"/>
</dbReference>
<dbReference type="Gene3D" id="1.25.40.10">
    <property type="entry name" value="Tetratricopeptide repeat domain"/>
    <property type="match status" value="1"/>
</dbReference>
<evidence type="ECO:0000259" key="13">
    <source>
        <dbReference type="PROSITE" id="PS50865"/>
    </source>
</evidence>
<accession>A0A6P7GFF4</accession>
<organism evidence="16">
    <name type="scientific">Diabrotica virgifera virgifera</name>
    <name type="common">western corn rootworm</name>
    <dbReference type="NCBI Taxonomy" id="50390"/>
    <lineage>
        <taxon>Eukaryota</taxon>
        <taxon>Metazoa</taxon>
        <taxon>Ecdysozoa</taxon>
        <taxon>Arthropoda</taxon>
        <taxon>Hexapoda</taxon>
        <taxon>Insecta</taxon>
        <taxon>Pterygota</taxon>
        <taxon>Neoptera</taxon>
        <taxon>Endopterygota</taxon>
        <taxon>Coleoptera</taxon>
        <taxon>Polyphaga</taxon>
        <taxon>Cucujiformia</taxon>
        <taxon>Chrysomeloidea</taxon>
        <taxon>Chrysomelidae</taxon>
        <taxon>Galerucinae</taxon>
        <taxon>Diabroticina</taxon>
        <taxon>Diabroticites</taxon>
        <taxon>Diabrotica</taxon>
    </lineage>
</organism>
<evidence type="ECO:0000256" key="9">
    <source>
        <dbReference type="ARBA" id="ARBA00093680"/>
    </source>
</evidence>
<keyword evidence="1" id="KW-0489">Methyltransferase</keyword>
<dbReference type="Gene3D" id="2.170.270.10">
    <property type="entry name" value="SET domain"/>
    <property type="match status" value="1"/>
</dbReference>
<evidence type="ECO:0000256" key="10">
    <source>
        <dbReference type="PROSITE-ProRule" id="PRU00134"/>
    </source>
</evidence>
<evidence type="ECO:0000256" key="11">
    <source>
        <dbReference type="SAM" id="Coils"/>
    </source>
</evidence>
<dbReference type="AlphaFoldDB" id="A0A6P7GFF4"/>
<evidence type="ECO:0000256" key="8">
    <source>
        <dbReference type="ARBA" id="ARBA00093635"/>
    </source>
</evidence>
<dbReference type="Pfam" id="PF01753">
    <property type="entry name" value="zf-MYND"/>
    <property type="match status" value="1"/>
</dbReference>
<dbReference type="Gene3D" id="1.10.220.160">
    <property type="match status" value="1"/>
</dbReference>
<reference evidence="14" key="2">
    <citation type="submission" date="2025-05" db="UniProtKB">
        <authorList>
            <consortium name="EnsemblMetazoa"/>
        </authorList>
    </citation>
    <scope>IDENTIFICATION</scope>
</reference>
<feature type="domain" description="MYND-type" evidence="13">
    <location>
        <begin position="229"/>
        <end position="267"/>
    </location>
</feature>
<gene>
    <name evidence="16" type="primary">LOC114336602</name>
</gene>
<dbReference type="InterPro" id="IPR044421">
    <property type="entry name" value="SMYD4_SET"/>
</dbReference>
<evidence type="ECO:0000256" key="2">
    <source>
        <dbReference type="ARBA" id="ARBA00022679"/>
    </source>
</evidence>
<dbReference type="GO" id="GO:0008270">
    <property type="term" value="F:zinc ion binding"/>
    <property type="evidence" value="ECO:0007669"/>
    <property type="project" value="UniProtKB-KW"/>
</dbReference>
<dbReference type="InterPro" id="IPR001214">
    <property type="entry name" value="SET_dom"/>
</dbReference>
<dbReference type="SUPFAM" id="SSF144232">
    <property type="entry name" value="HIT/MYND zinc finger-like"/>
    <property type="match status" value="1"/>
</dbReference>